<dbReference type="EMBL" id="FNKX01000003">
    <property type="protein sequence ID" value="SDR59372.1"/>
    <property type="molecule type" value="Genomic_DNA"/>
</dbReference>
<reference evidence="3" key="1">
    <citation type="submission" date="2016-10" db="EMBL/GenBank/DDBJ databases">
        <authorList>
            <person name="Varghese N."/>
            <person name="Submissions S."/>
        </authorList>
    </citation>
    <scope>NUCLEOTIDE SEQUENCE [LARGE SCALE GENOMIC DNA]</scope>
    <source>
        <strain evidence="3">DUS833</strain>
    </source>
</reference>
<evidence type="ECO:0000313" key="2">
    <source>
        <dbReference type="EMBL" id="SDR59372.1"/>
    </source>
</evidence>
<evidence type="ECO:0000256" key="1">
    <source>
        <dbReference type="SAM" id="MobiDB-lite"/>
    </source>
</evidence>
<dbReference type="RefSeq" id="WP_244144741.1">
    <property type="nucleotide sequence ID" value="NZ_FNKX01000003.1"/>
</dbReference>
<feature type="region of interest" description="Disordered" evidence="1">
    <location>
        <begin position="57"/>
        <end position="88"/>
    </location>
</feature>
<sequence length="88" mass="9286">MHTIRLPRIRAGYIVAACIVAIAAMCASRTPGLMQAILVVGANAQLPLECLAAESPENAEPSPVATVADRSEWKAHVPTQGRAPPRKC</sequence>
<organism evidence="2 3">
    <name type="scientific">Paraburkholderia tuberum</name>
    <dbReference type="NCBI Taxonomy" id="157910"/>
    <lineage>
        <taxon>Bacteria</taxon>
        <taxon>Pseudomonadati</taxon>
        <taxon>Pseudomonadota</taxon>
        <taxon>Betaproteobacteria</taxon>
        <taxon>Burkholderiales</taxon>
        <taxon>Burkholderiaceae</taxon>
        <taxon>Paraburkholderia</taxon>
    </lineage>
</organism>
<proteinExistence type="predicted"/>
<dbReference type="AlphaFoldDB" id="A0A1H1KBD3"/>
<evidence type="ECO:0000313" key="3">
    <source>
        <dbReference type="Proteomes" id="UP000199365"/>
    </source>
</evidence>
<keyword evidence="3" id="KW-1185">Reference proteome</keyword>
<dbReference type="STRING" id="157910.SAMN05445850_6822"/>
<name>A0A1H1KBD3_9BURK</name>
<dbReference type="Proteomes" id="UP000199365">
    <property type="component" value="Unassembled WGS sequence"/>
</dbReference>
<accession>A0A1H1KBD3</accession>
<gene>
    <name evidence="2" type="ORF">SAMN05445850_6822</name>
</gene>
<protein>
    <submittedName>
        <fullName evidence="2">Uncharacterized protein</fullName>
    </submittedName>
</protein>